<keyword evidence="3" id="KW-1185">Reference proteome</keyword>
<feature type="region of interest" description="Disordered" evidence="1">
    <location>
        <begin position="1"/>
        <end position="23"/>
    </location>
</feature>
<evidence type="ECO:0000313" key="2">
    <source>
        <dbReference type="EMBL" id="GIH03921.1"/>
    </source>
</evidence>
<proteinExistence type="predicted"/>
<dbReference type="EMBL" id="BONY01000010">
    <property type="protein sequence ID" value="GIH03921.1"/>
    <property type="molecule type" value="Genomic_DNA"/>
</dbReference>
<feature type="compositionally biased region" description="Basic residues" evidence="1">
    <location>
        <begin position="11"/>
        <end position="23"/>
    </location>
</feature>
<dbReference type="AlphaFoldDB" id="A0A8J3Q5X9"/>
<evidence type="ECO:0000313" key="3">
    <source>
        <dbReference type="Proteomes" id="UP000612899"/>
    </source>
</evidence>
<accession>A0A8J3Q5X9</accession>
<sequence length="317" mass="34352">MAAKEDTMTGKQHRRSVHDRARRRAIRAHAASLGISYTAAARLLNAGNAAPAGGIPGGFPVGTDEHRAWLFAMREQRSFRLRLQDTRTAVDLPLGRAAHLTERFPPLRLAHTTPSRPAARGGSADCGALYAGERRQVTLGLLYALLRHETPALLPAAEELSWVAELGEETAVDFVCAQLDRAARLRLDEDRWCLWTRIEAALVAGEASSDRAVRDAAITLAREFRTMIPRRSIEGARNILDALLVAVHGGYPPGARVRILAGPGKDATATVVGACWQHTGPPARYRVRPDTLTAILVLHPDDMAPPDQPAQPEPALA</sequence>
<organism evidence="2 3">
    <name type="scientific">Rhizocola hellebori</name>
    <dbReference type="NCBI Taxonomy" id="1392758"/>
    <lineage>
        <taxon>Bacteria</taxon>
        <taxon>Bacillati</taxon>
        <taxon>Actinomycetota</taxon>
        <taxon>Actinomycetes</taxon>
        <taxon>Micromonosporales</taxon>
        <taxon>Micromonosporaceae</taxon>
        <taxon>Rhizocola</taxon>
    </lineage>
</organism>
<comment type="caution">
    <text evidence="2">The sequence shown here is derived from an EMBL/GenBank/DDBJ whole genome shotgun (WGS) entry which is preliminary data.</text>
</comment>
<reference evidence="2" key="1">
    <citation type="submission" date="2021-01" db="EMBL/GenBank/DDBJ databases">
        <title>Whole genome shotgun sequence of Rhizocola hellebori NBRC 109834.</title>
        <authorList>
            <person name="Komaki H."/>
            <person name="Tamura T."/>
        </authorList>
    </citation>
    <scope>NUCLEOTIDE SEQUENCE</scope>
    <source>
        <strain evidence="2">NBRC 109834</strain>
    </source>
</reference>
<dbReference type="Proteomes" id="UP000612899">
    <property type="component" value="Unassembled WGS sequence"/>
</dbReference>
<evidence type="ECO:0000256" key="1">
    <source>
        <dbReference type="SAM" id="MobiDB-lite"/>
    </source>
</evidence>
<protein>
    <submittedName>
        <fullName evidence="2">Uncharacterized protein</fullName>
    </submittedName>
</protein>
<gene>
    <name evidence="2" type="ORF">Rhe02_19880</name>
</gene>
<name>A0A8J3Q5X9_9ACTN</name>